<gene>
    <name evidence="1" type="ORF">EYC80_006215</name>
</gene>
<evidence type="ECO:0000313" key="2">
    <source>
        <dbReference type="Proteomes" id="UP000326757"/>
    </source>
</evidence>
<sequence length="106" mass="12076">MTWASYLEFPGIGSTIERTQRRALVEAKAYEVVIRSTSSESHYDVVAVTNEINKVTATTDRETSIWKGLNDGDLLVGTWYCDTAWYALQQKLEKYEKYGVDVDEIS</sequence>
<dbReference type="EMBL" id="VIGI01000003">
    <property type="protein sequence ID" value="KAB8302891.1"/>
    <property type="molecule type" value="Genomic_DNA"/>
</dbReference>
<evidence type="ECO:0000313" key="1">
    <source>
        <dbReference type="EMBL" id="KAB8302891.1"/>
    </source>
</evidence>
<organism evidence="1 2">
    <name type="scientific">Monilinia laxa</name>
    <name type="common">Brown rot fungus</name>
    <name type="synonym">Sclerotinia laxa</name>
    <dbReference type="NCBI Taxonomy" id="61186"/>
    <lineage>
        <taxon>Eukaryota</taxon>
        <taxon>Fungi</taxon>
        <taxon>Dikarya</taxon>
        <taxon>Ascomycota</taxon>
        <taxon>Pezizomycotina</taxon>
        <taxon>Leotiomycetes</taxon>
        <taxon>Helotiales</taxon>
        <taxon>Sclerotiniaceae</taxon>
        <taxon>Monilinia</taxon>
    </lineage>
</organism>
<dbReference type="Proteomes" id="UP000326757">
    <property type="component" value="Unassembled WGS sequence"/>
</dbReference>
<proteinExistence type="predicted"/>
<comment type="caution">
    <text evidence="1">The sequence shown here is derived from an EMBL/GenBank/DDBJ whole genome shotgun (WGS) entry which is preliminary data.</text>
</comment>
<name>A0A5N6KH32_MONLA</name>
<dbReference type="AlphaFoldDB" id="A0A5N6KH32"/>
<accession>A0A5N6KH32</accession>
<keyword evidence="2" id="KW-1185">Reference proteome</keyword>
<protein>
    <submittedName>
        <fullName evidence="1">Uncharacterized protein</fullName>
    </submittedName>
</protein>
<reference evidence="1 2" key="1">
    <citation type="submission" date="2019-06" db="EMBL/GenBank/DDBJ databases">
        <title>Genome Sequence of the Brown Rot Fungal Pathogen Monilinia laxa.</title>
        <authorList>
            <person name="De Miccolis Angelini R.M."/>
            <person name="Landi L."/>
            <person name="Abate D."/>
            <person name="Pollastro S."/>
            <person name="Romanazzi G."/>
            <person name="Faretra F."/>
        </authorList>
    </citation>
    <scope>NUCLEOTIDE SEQUENCE [LARGE SCALE GENOMIC DNA]</scope>
    <source>
        <strain evidence="1 2">Mlax316</strain>
    </source>
</reference>